<dbReference type="Proteomes" id="UP000765509">
    <property type="component" value="Unassembled WGS sequence"/>
</dbReference>
<name>A0A9Q3B9H5_9BASI</name>
<evidence type="ECO:0000313" key="2">
    <source>
        <dbReference type="Proteomes" id="UP000765509"/>
    </source>
</evidence>
<reference evidence="1" key="1">
    <citation type="submission" date="2021-03" db="EMBL/GenBank/DDBJ databases">
        <title>Draft genome sequence of rust myrtle Austropuccinia psidii MF-1, a brazilian biotype.</title>
        <authorList>
            <person name="Quecine M.C."/>
            <person name="Pachon D.M.R."/>
            <person name="Bonatelli M.L."/>
            <person name="Correr F.H."/>
            <person name="Franceschini L.M."/>
            <person name="Leite T.F."/>
            <person name="Margarido G.R.A."/>
            <person name="Almeida C.A."/>
            <person name="Ferrarezi J.A."/>
            <person name="Labate C.A."/>
        </authorList>
    </citation>
    <scope>NUCLEOTIDE SEQUENCE</scope>
    <source>
        <strain evidence="1">MF-1</strain>
    </source>
</reference>
<accession>A0A9Q3B9H5</accession>
<dbReference type="AlphaFoldDB" id="A0A9Q3B9H5"/>
<sequence>MELDKQLQIKWDAEITGLVGLSIKRSNRGYEFNQNKLIKKLNDLVPSKITANSPLPQNCNLISNTSKEMDKSYLRRIGMLLYIAQGTRPDISYAVNYLAWFSMGTTSTHWEEIKHLIGYLRKTNNVTLKIHAHEEPNDLKCYVDANWGEKEID</sequence>
<comment type="caution">
    <text evidence="1">The sequence shown here is derived from an EMBL/GenBank/DDBJ whole genome shotgun (WGS) entry which is preliminary data.</text>
</comment>
<gene>
    <name evidence="1" type="ORF">O181_000981</name>
</gene>
<dbReference type="EMBL" id="AVOT02000134">
    <property type="protein sequence ID" value="MBW0461266.1"/>
    <property type="molecule type" value="Genomic_DNA"/>
</dbReference>
<evidence type="ECO:0008006" key="3">
    <source>
        <dbReference type="Google" id="ProtNLM"/>
    </source>
</evidence>
<dbReference type="OrthoDB" id="6775327at2759"/>
<proteinExistence type="predicted"/>
<organism evidence="1 2">
    <name type="scientific">Austropuccinia psidii MF-1</name>
    <dbReference type="NCBI Taxonomy" id="1389203"/>
    <lineage>
        <taxon>Eukaryota</taxon>
        <taxon>Fungi</taxon>
        <taxon>Dikarya</taxon>
        <taxon>Basidiomycota</taxon>
        <taxon>Pucciniomycotina</taxon>
        <taxon>Pucciniomycetes</taxon>
        <taxon>Pucciniales</taxon>
        <taxon>Sphaerophragmiaceae</taxon>
        <taxon>Austropuccinia</taxon>
    </lineage>
</organism>
<protein>
    <recommendedName>
        <fullName evidence="3">Reverse transcriptase Ty1/copia-type domain-containing protein</fullName>
    </recommendedName>
</protein>
<keyword evidence="2" id="KW-1185">Reference proteome</keyword>
<evidence type="ECO:0000313" key="1">
    <source>
        <dbReference type="EMBL" id="MBW0461266.1"/>
    </source>
</evidence>